<keyword evidence="11" id="KW-1185">Reference proteome</keyword>
<evidence type="ECO:0000256" key="5">
    <source>
        <dbReference type="ARBA" id="ARBA00023204"/>
    </source>
</evidence>
<organism evidence="10 11">
    <name type="scientific">Symbiodinium natans</name>
    <dbReference type="NCBI Taxonomy" id="878477"/>
    <lineage>
        <taxon>Eukaryota</taxon>
        <taxon>Sar</taxon>
        <taxon>Alveolata</taxon>
        <taxon>Dinophyceae</taxon>
        <taxon>Suessiales</taxon>
        <taxon>Symbiodiniaceae</taxon>
        <taxon>Symbiodinium</taxon>
    </lineage>
</organism>
<dbReference type="GO" id="GO:0003743">
    <property type="term" value="F:translation initiation factor activity"/>
    <property type="evidence" value="ECO:0007669"/>
    <property type="project" value="InterPro"/>
</dbReference>
<feature type="domain" description="C2H2-type" evidence="8">
    <location>
        <begin position="296"/>
        <end position="323"/>
    </location>
</feature>
<evidence type="ECO:0000256" key="1">
    <source>
        <dbReference type="ARBA" id="ARBA00022723"/>
    </source>
</evidence>
<keyword evidence="4" id="KW-0862">Zinc</keyword>
<dbReference type="SUPFAM" id="SSF55159">
    <property type="entry name" value="eIF1-like"/>
    <property type="match status" value="1"/>
</dbReference>
<keyword evidence="5" id="KW-0234">DNA repair</keyword>
<dbReference type="PROSITE" id="PS00028">
    <property type="entry name" value="ZINC_FINGER_C2H2_1"/>
    <property type="match status" value="1"/>
</dbReference>
<dbReference type="EMBL" id="CAJNDS010002145">
    <property type="protein sequence ID" value="CAE7349973.1"/>
    <property type="molecule type" value="Genomic_DNA"/>
</dbReference>
<accession>A0A812PW57</accession>
<feature type="region of interest" description="Disordered" evidence="7">
    <location>
        <begin position="740"/>
        <end position="796"/>
    </location>
</feature>
<dbReference type="Gene3D" id="3.30.780.10">
    <property type="entry name" value="SUI1-like domain"/>
    <property type="match status" value="1"/>
</dbReference>
<feature type="domain" description="SUI1" evidence="9">
    <location>
        <begin position="25"/>
        <end position="92"/>
    </location>
</feature>
<dbReference type="OrthoDB" id="439458at2759"/>
<feature type="region of interest" description="Disordered" evidence="7">
    <location>
        <begin position="327"/>
        <end position="357"/>
    </location>
</feature>
<evidence type="ECO:0000259" key="9">
    <source>
        <dbReference type="PROSITE" id="PS50296"/>
    </source>
</evidence>
<protein>
    <submittedName>
        <fullName evidence="10">Uncharacterized protein</fullName>
    </submittedName>
</protein>
<dbReference type="InterPro" id="IPR001950">
    <property type="entry name" value="SUI1"/>
</dbReference>
<dbReference type="InterPro" id="IPR036877">
    <property type="entry name" value="SUI1_dom_sf"/>
</dbReference>
<dbReference type="SMART" id="SM00734">
    <property type="entry name" value="ZnF_Rad18"/>
    <property type="match status" value="3"/>
</dbReference>
<dbReference type="Gene3D" id="3.30.160.60">
    <property type="entry name" value="Classic Zinc Finger"/>
    <property type="match status" value="2"/>
</dbReference>
<dbReference type="InterPro" id="IPR006642">
    <property type="entry name" value="Rad18_UBZ4"/>
</dbReference>
<name>A0A812PW57_9DINO</name>
<evidence type="ECO:0000256" key="4">
    <source>
        <dbReference type="ARBA" id="ARBA00022833"/>
    </source>
</evidence>
<keyword evidence="3 6" id="KW-0863">Zinc-finger</keyword>
<proteinExistence type="predicted"/>
<dbReference type="GO" id="GO:0003677">
    <property type="term" value="F:DNA binding"/>
    <property type="evidence" value="ECO:0007669"/>
    <property type="project" value="InterPro"/>
</dbReference>
<reference evidence="10" key="1">
    <citation type="submission" date="2021-02" db="EMBL/GenBank/DDBJ databases">
        <authorList>
            <person name="Dougan E. K."/>
            <person name="Rhodes N."/>
            <person name="Thang M."/>
            <person name="Chan C."/>
        </authorList>
    </citation>
    <scope>NUCLEOTIDE SEQUENCE</scope>
</reference>
<evidence type="ECO:0000313" key="11">
    <source>
        <dbReference type="Proteomes" id="UP000604046"/>
    </source>
</evidence>
<feature type="compositionally biased region" description="Basic residues" evidence="7">
    <location>
        <begin position="785"/>
        <end position="796"/>
    </location>
</feature>
<dbReference type="GO" id="GO:0006281">
    <property type="term" value="P:DNA repair"/>
    <property type="evidence" value="ECO:0007669"/>
    <property type="project" value="UniProtKB-KW"/>
</dbReference>
<dbReference type="InterPro" id="IPR013087">
    <property type="entry name" value="Znf_C2H2_type"/>
</dbReference>
<evidence type="ECO:0000256" key="6">
    <source>
        <dbReference type="PROSITE-ProRule" id="PRU00042"/>
    </source>
</evidence>
<dbReference type="PROSITE" id="PS50157">
    <property type="entry name" value="ZINC_FINGER_C2H2_2"/>
    <property type="match status" value="1"/>
</dbReference>
<sequence>MPGRPHPPPLPACGYVVQATKKGGVPIKVESRAKGKKVTIISGVQGDAQSLVSALGGLLGCGGSVCHTAGQTQVLVQGDQTERITGSLEQLGCLRGLAKTPAKKKAEVTAVRVCAYDKFLRQGDDSKGLARILQNEAHAPQCLPGAECFRWHGPWVYCRGCCEQTDLSDVWEEGLDDVIGLDVPHGSSYLFVAPMVRTSLAGLDGDLRKLGMLAEVGEAAQTWGLRPSNASEAWKGLTLAEYRRKAVAPGARLLEYAPSSSGRACPSGAPSVRAQRAAQKLRPAKAEKPPQEQGRFACPTCGHNFSLRLTLKQHMMLSHGERLTGPVPNLLKVKDPPNRPRAPATPVRLQATPKPTTAPCVAAPAGRDLPVKNSDCVSDEIHEAVNKQRIMELTPSEQCELEEQESQTECPICKHFIAGESLQEHVDKCLSALQAVASSYAWTECPICFERVHPDLLQSHVESCLSSAEGASETDSTDQDADANGWDTCPLCDEKVHRDTICAHVEKCIAVYQASQSRDILGDESQAEEDTAGVPSSSEEPLLLKGLAVCMVVRDCDARGEHQLQMSAGEEFALEWEQPAEEGGYWAWGYRLFAGDDGYIPLESGYIPRSHTKIKLGSKQPTLAAAAVQQSKAAYAAVENASPLDPVWDCAGPGSEAGAQEDFQEESPSAPAAFDGLPVFVVVRPWRPKGPHQLELREGDEFALEWEQPAEDGGYWAWGCRVQLKEGSYRYGSAGYMPRSRLAPKPTREAGLSAGDAADVLSEELTQPSPELPEPVEVAPEPEVKHRRRWGRAQAS</sequence>
<dbReference type="AlphaFoldDB" id="A0A812PW57"/>
<dbReference type="Proteomes" id="UP000604046">
    <property type="component" value="Unassembled WGS sequence"/>
</dbReference>
<dbReference type="PROSITE" id="PS50296">
    <property type="entry name" value="SUI1"/>
    <property type="match status" value="1"/>
</dbReference>
<comment type="caution">
    <text evidence="10">The sequence shown here is derived from an EMBL/GenBank/DDBJ whole genome shotgun (WGS) entry which is preliminary data.</text>
</comment>
<gene>
    <name evidence="10" type="ORF">SNAT2548_LOCUS18400</name>
</gene>
<dbReference type="GO" id="GO:0008270">
    <property type="term" value="F:zinc ion binding"/>
    <property type="evidence" value="ECO:0007669"/>
    <property type="project" value="UniProtKB-KW"/>
</dbReference>
<evidence type="ECO:0000313" key="10">
    <source>
        <dbReference type="EMBL" id="CAE7349973.1"/>
    </source>
</evidence>
<evidence type="ECO:0000256" key="3">
    <source>
        <dbReference type="ARBA" id="ARBA00022771"/>
    </source>
</evidence>
<evidence type="ECO:0000256" key="7">
    <source>
        <dbReference type="SAM" id="MobiDB-lite"/>
    </source>
</evidence>
<feature type="region of interest" description="Disordered" evidence="7">
    <location>
        <begin position="275"/>
        <end position="295"/>
    </location>
</feature>
<keyword evidence="1" id="KW-0479">Metal-binding</keyword>
<evidence type="ECO:0000259" key="8">
    <source>
        <dbReference type="PROSITE" id="PS50157"/>
    </source>
</evidence>
<keyword evidence="2" id="KW-0227">DNA damage</keyword>
<evidence type="ECO:0000256" key="2">
    <source>
        <dbReference type="ARBA" id="ARBA00022763"/>
    </source>
</evidence>
<dbReference type="Pfam" id="PF01253">
    <property type="entry name" value="SUI1"/>
    <property type="match status" value="1"/>
</dbReference>